<evidence type="ECO:0000259" key="1">
    <source>
        <dbReference type="Pfam" id="PF00326"/>
    </source>
</evidence>
<protein>
    <submittedName>
        <fullName evidence="3">GDSL-like lipase/acylhydrolase family protein</fullName>
    </submittedName>
</protein>
<keyword evidence="4" id="KW-1185">Reference proteome</keyword>
<dbReference type="InterPro" id="IPR036514">
    <property type="entry name" value="SGNH_hydro_sf"/>
</dbReference>
<dbReference type="EMBL" id="QPIZ01000015">
    <property type="protein sequence ID" value="RCW32550.1"/>
    <property type="molecule type" value="Genomic_DNA"/>
</dbReference>
<organism evidence="3 4">
    <name type="scientific">Marinilabilia salmonicolor</name>
    <dbReference type="NCBI Taxonomy" id="989"/>
    <lineage>
        <taxon>Bacteria</taxon>
        <taxon>Pseudomonadati</taxon>
        <taxon>Bacteroidota</taxon>
        <taxon>Bacteroidia</taxon>
        <taxon>Marinilabiliales</taxon>
        <taxon>Marinilabiliaceae</taxon>
        <taxon>Marinilabilia</taxon>
    </lineage>
</organism>
<dbReference type="InterPro" id="IPR013830">
    <property type="entry name" value="SGNH_hydro"/>
</dbReference>
<dbReference type="InterPro" id="IPR029058">
    <property type="entry name" value="AB_hydrolase_fold"/>
</dbReference>
<dbReference type="PANTHER" id="PTHR30383:SF29">
    <property type="entry name" value="SGNH HYDROLASE-TYPE ESTERASE DOMAIN-CONTAINING PROTEIN"/>
    <property type="match status" value="1"/>
</dbReference>
<gene>
    <name evidence="3" type="ORF">DFO77_11595</name>
</gene>
<dbReference type="SUPFAM" id="SSF53474">
    <property type="entry name" value="alpha/beta-Hydrolases"/>
    <property type="match status" value="1"/>
</dbReference>
<dbReference type="GO" id="GO:0006508">
    <property type="term" value="P:proteolysis"/>
    <property type="evidence" value="ECO:0007669"/>
    <property type="project" value="InterPro"/>
</dbReference>
<feature type="domain" description="SGNH hydrolase-type esterase" evidence="2">
    <location>
        <begin position="342"/>
        <end position="515"/>
    </location>
</feature>
<dbReference type="Gene3D" id="3.40.50.1820">
    <property type="entry name" value="alpha/beta hydrolase"/>
    <property type="match status" value="1"/>
</dbReference>
<dbReference type="Gene3D" id="3.40.50.1110">
    <property type="entry name" value="SGNH hydrolase"/>
    <property type="match status" value="1"/>
</dbReference>
<dbReference type="GO" id="GO:0016788">
    <property type="term" value="F:hydrolase activity, acting on ester bonds"/>
    <property type="evidence" value="ECO:0007669"/>
    <property type="project" value="UniProtKB-ARBA"/>
</dbReference>
<accession>A0A368UWW2</accession>
<name>A0A368UWW2_9BACT</name>
<reference evidence="3 4" key="1">
    <citation type="submission" date="2018-07" db="EMBL/GenBank/DDBJ databases">
        <title>Freshwater and sediment microbial communities from various areas in North America, analyzing microbe dynamics in response to fracking.</title>
        <authorList>
            <person name="Lamendella R."/>
        </authorList>
    </citation>
    <scope>NUCLEOTIDE SEQUENCE [LARGE SCALE GENOMIC DNA]</scope>
    <source>
        <strain evidence="3 4">160A</strain>
    </source>
</reference>
<dbReference type="Pfam" id="PF00326">
    <property type="entry name" value="Peptidase_S9"/>
    <property type="match status" value="1"/>
</dbReference>
<dbReference type="AlphaFoldDB" id="A0A368UWW2"/>
<sequence length="527" mass="60094">MTTAAQNPHQWDDAKSRDWPTEFKEVEISSSADEEIQKAYLYSSQSQIPKPLIVSLHTWSGDYQQKDPLAKEILARDWNYIHPDFRGPNNTPQSTGSELAINDIEDAINYALKNTNSDPEDVHIIGVSGGGFATLAAFLNVEYPVKSFSAWAPISDLEAWYWESVGRKQKYAGDILKAVSIDSVFNKAEALRRSPLSQDFPVKLRKDAELYIYEGVHDGYTGSVPVTHSINMYNRLVGELKYGVSNLDTIMQMAAKDSDLVARKEIIDLVTKRYNPQFEKNVPLFDREVYLHRDYQNIHLTIFDGGHEQLPQALGLIPYKKNTFLDFNILTLGDSNGEIQWGWVNQLRKMMPESEIVNISRSGRTIGFDNLGRTELNALSHINEFMDQAREQMGNQKYDFVIICLGTNDTKKVFAGRQNEVVVNFEKLFWRIKKHSMVKQSNPRLIFVTPPPMRTTNILDKYKGGNERLNKLIPQFKSVAGRKGFQVIDVYHPLLGVLDYYAMDGIHMAAEGQQIVASYIVDYLKKY</sequence>
<dbReference type="Proteomes" id="UP000252733">
    <property type="component" value="Unassembled WGS sequence"/>
</dbReference>
<dbReference type="SUPFAM" id="SSF52266">
    <property type="entry name" value="SGNH hydrolase"/>
    <property type="match status" value="1"/>
</dbReference>
<dbReference type="InterPro" id="IPR001375">
    <property type="entry name" value="Peptidase_S9_cat"/>
</dbReference>
<dbReference type="Pfam" id="PF13472">
    <property type="entry name" value="Lipase_GDSL_2"/>
    <property type="match status" value="1"/>
</dbReference>
<evidence type="ECO:0000313" key="3">
    <source>
        <dbReference type="EMBL" id="RCW32550.1"/>
    </source>
</evidence>
<feature type="domain" description="Peptidase S9 prolyl oligopeptidase catalytic" evidence="1">
    <location>
        <begin position="101"/>
        <end position="248"/>
    </location>
</feature>
<dbReference type="RefSeq" id="WP_114437309.1">
    <property type="nucleotide sequence ID" value="NZ_QPIZ01000015.1"/>
</dbReference>
<comment type="caution">
    <text evidence="3">The sequence shown here is derived from an EMBL/GenBank/DDBJ whole genome shotgun (WGS) entry which is preliminary data.</text>
</comment>
<evidence type="ECO:0000259" key="2">
    <source>
        <dbReference type="Pfam" id="PF13472"/>
    </source>
</evidence>
<dbReference type="InterPro" id="IPR051532">
    <property type="entry name" value="Ester_Hydrolysis_Enzymes"/>
</dbReference>
<dbReference type="PANTHER" id="PTHR30383">
    <property type="entry name" value="THIOESTERASE 1/PROTEASE 1/LYSOPHOSPHOLIPASE L1"/>
    <property type="match status" value="1"/>
</dbReference>
<keyword evidence="3" id="KW-0378">Hydrolase</keyword>
<dbReference type="GO" id="GO:0008236">
    <property type="term" value="F:serine-type peptidase activity"/>
    <property type="evidence" value="ECO:0007669"/>
    <property type="project" value="InterPro"/>
</dbReference>
<proteinExistence type="predicted"/>
<evidence type="ECO:0000313" key="4">
    <source>
        <dbReference type="Proteomes" id="UP000252733"/>
    </source>
</evidence>